<evidence type="ECO:0000256" key="9">
    <source>
        <dbReference type="ARBA" id="ARBA00022801"/>
    </source>
</evidence>
<evidence type="ECO:0000256" key="4">
    <source>
        <dbReference type="ARBA" id="ARBA00022645"/>
    </source>
</evidence>
<keyword evidence="12 18" id="KW-1133">Transmembrane helix</keyword>
<evidence type="ECO:0000256" key="1">
    <source>
        <dbReference type="ARBA" id="ARBA00004370"/>
    </source>
</evidence>
<dbReference type="GO" id="GO:0016020">
    <property type="term" value="C:membrane"/>
    <property type="evidence" value="ECO:0007669"/>
    <property type="project" value="UniProtKB-SubCell"/>
</dbReference>
<evidence type="ECO:0000259" key="20">
    <source>
        <dbReference type="Pfam" id="PF00912"/>
    </source>
</evidence>
<evidence type="ECO:0000256" key="16">
    <source>
        <dbReference type="ARBA" id="ARBA00034000"/>
    </source>
</evidence>
<dbReference type="GO" id="GO:0008360">
    <property type="term" value="P:regulation of cell shape"/>
    <property type="evidence" value="ECO:0007669"/>
    <property type="project" value="UniProtKB-KW"/>
</dbReference>
<dbReference type="InterPro" id="IPR023346">
    <property type="entry name" value="Lysozyme-like_dom_sf"/>
</dbReference>
<evidence type="ECO:0000256" key="10">
    <source>
        <dbReference type="ARBA" id="ARBA00022960"/>
    </source>
</evidence>
<evidence type="ECO:0000256" key="13">
    <source>
        <dbReference type="ARBA" id="ARBA00023136"/>
    </source>
</evidence>
<dbReference type="Pfam" id="PF00912">
    <property type="entry name" value="Transgly"/>
    <property type="match status" value="1"/>
</dbReference>
<evidence type="ECO:0000256" key="7">
    <source>
        <dbReference type="ARBA" id="ARBA00022679"/>
    </source>
</evidence>
<evidence type="ECO:0000256" key="3">
    <source>
        <dbReference type="ARBA" id="ARBA00007739"/>
    </source>
</evidence>
<organism evidence="21 22">
    <name type="scientific">candidate division TA06 bacterium 34_109</name>
    <dbReference type="NCBI Taxonomy" id="1635277"/>
    <lineage>
        <taxon>Bacteria</taxon>
        <taxon>Bacteria division TA06</taxon>
    </lineage>
</organism>
<comment type="similarity">
    <text evidence="3">In the N-terminal section; belongs to the glycosyltransferase 51 family.</text>
</comment>
<protein>
    <submittedName>
        <fullName evidence="21">Penicillin-binding protein, 1A family</fullName>
    </submittedName>
</protein>
<dbReference type="NCBIfam" id="TIGR02074">
    <property type="entry name" value="PBP_1a_fam"/>
    <property type="match status" value="1"/>
</dbReference>
<dbReference type="InterPro" id="IPR050396">
    <property type="entry name" value="Glycosyltr_51/Transpeptidase"/>
</dbReference>
<reference evidence="22" key="1">
    <citation type="journal article" date="2015" name="MBio">
        <title>Genome-Resolved Metagenomic Analysis Reveals Roles for Candidate Phyla and Other Microbial Community Members in Biogeochemical Transformations in Oil Reservoirs.</title>
        <authorList>
            <person name="Hu P."/>
            <person name="Tom L."/>
            <person name="Singh A."/>
            <person name="Thomas B.C."/>
            <person name="Baker B.J."/>
            <person name="Piceno Y.M."/>
            <person name="Andersen G.L."/>
            <person name="Banfield J.F."/>
        </authorList>
    </citation>
    <scope>NUCLEOTIDE SEQUENCE [LARGE SCALE GENOMIC DNA]</scope>
</reference>
<dbReference type="GO" id="GO:0009002">
    <property type="term" value="F:serine-type D-Ala-D-Ala carboxypeptidase activity"/>
    <property type="evidence" value="ECO:0007669"/>
    <property type="project" value="UniProtKB-EC"/>
</dbReference>
<evidence type="ECO:0000256" key="14">
    <source>
        <dbReference type="ARBA" id="ARBA00023268"/>
    </source>
</evidence>
<evidence type="ECO:0000256" key="8">
    <source>
        <dbReference type="ARBA" id="ARBA00022692"/>
    </source>
</evidence>
<evidence type="ECO:0000256" key="12">
    <source>
        <dbReference type="ARBA" id="ARBA00022989"/>
    </source>
</evidence>
<dbReference type="AlphaFoldDB" id="A0A101I1Q2"/>
<proteinExistence type="inferred from homology"/>
<dbReference type="PATRIC" id="fig|1635277.3.peg.1882"/>
<dbReference type="GO" id="GO:0009252">
    <property type="term" value="P:peptidoglycan biosynthetic process"/>
    <property type="evidence" value="ECO:0007669"/>
    <property type="project" value="UniProtKB-KW"/>
</dbReference>
<dbReference type="InterPro" id="IPR036950">
    <property type="entry name" value="PBP_transglycosylase"/>
</dbReference>
<evidence type="ECO:0000256" key="15">
    <source>
        <dbReference type="ARBA" id="ARBA00023316"/>
    </source>
</evidence>
<feature type="transmembrane region" description="Helical" evidence="18">
    <location>
        <begin position="18"/>
        <end position="42"/>
    </location>
</feature>
<evidence type="ECO:0000313" key="21">
    <source>
        <dbReference type="EMBL" id="KUK87392.1"/>
    </source>
</evidence>
<keyword evidence="9" id="KW-0378">Hydrolase</keyword>
<evidence type="ECO:0000256" key="6">
    <source>
        <dbReference type="ARBA" id="ARBA00022676"/>
    </source>
</evidence>
<comment type="catalytic activity">
    <reaction evidence="16">
        <text>Preferential cleavage: (Ac)2-L-Lys-D-Ala-|-D-Ala. Also transpeptidation of peptidyl-alanyl moieties that are N-acyl substituents of D-alanine.</text>
        <dbReference type="EC" id="3.4.16.4"/>
    </reaction>
</comment>
<dbReference type="GO" id="GO:0008658">
    <property type="term" value="F:penicillin binding"/>
    <property type="evidence" value="ECO:0007669"/>
    <property type="project" value="InterPro"/>
</dbReference>
<evidence type="ECO:0000256" key="18">
    <source>
        <dbReference type="SAM" id="Phobius"/>
    </source>
</evidence>
<evidence type="ECO:0000256" key="5">
    <source>
        <dbReference type="ARBA" id="ARBA00022670"/>
    </source>
</evidence>
<dbReference type="PANTHER" id="PTHR32282">
    <property type="entry name" value="BINDING PROTEIN TRANSPEPTIDASE, PUTATIVE-RELATED"/>
    <property type="match status" value="1"/>
</dbReference>
<evidence type="ECO:0000259" key="19">
    <source>
        <dbReference type="Pfam" id="PF00905"/>
    </source>
</evidence>
<evidence type="ECO:0000256" key="17">
    <source>
        <dbReference type="ARBA" id="ARBA00049902"/>
    </source>
</evidence>
<dbReference type="GO" id="GO:0071555">
    <property type="term" value="P:cell wall organization"/>
    <property type="evidence" value="ECO:0007669"/>
    <property type="project" value="UniProtKB-KW"/>
</dbReference>
<gene>
    <name evidence="21" type="ORF">XE03_0790</name>
</gene>
<feature type="domain" description="Glycosyl transferase family 51" evidence="20">
    <location>
        <begin position="72"/>
        <end position="244"/>
    </location>
</feature>
<dbReference type="Proteomes" id="UP000053467">
    <property type="component" value="Unassembled WGS sequence"/>
</dbReference>
<comment type="similarity">
    <text evidence="2">In the C-terminal section; belongs to the transpeptidase family.</text>
</comment>
<keyword evidence="13 18" id="KW-0472">Membrane</keyword>
<keyword evidence="4" id="KW-0121">Carboxypeptidase</keyword>
<keyword evidence="15" id="KW-0961">Cell wall biogenesis/degradation</keyword>
<keyword evidence="5" id="KW-0645">Protease</keyword>
<dbReference type="SUPFAM" id="SSF56601">
    <property type="entry name" value="beta-lactamase/transpeptidase-like"/>
    <property type="match status" value="1"/>
</dbReference>
<dbReference type="GO" id="GO:0008955">
    <property type="term" value="F:peptidoglycan glycosyltransferase activity"/>
    <property type="evidence" value="ECO:0007669"/>
    <property type="project" value="UniProtKB-EC"/>
</dbReference>
<keyword evidence="10" id="KW-0133">Cell shape</keyword>
<evidence type="ECO:0000313" key="22">
    <source>
        <dbReference type="Proteomes" id="UP000053467"/>
    </source>
</evidence>
<accession>A0A101I1Q2</accession>
<keyword evidence="6" id="KW-0328">Glycosyltransferase</keyword>
<evidence type="ECO:0000256" key="2">
    <source>
        <dbReference type="ARBA" id="ARBA00007090"/>
    </source>
</evidence>
<sequence>MDNLYRNKKNRKKVINRFVFFTGLLIFSFTFIFTGLIISVFINLQKELPSMTDLILYNVPSATIVYDDNNNIIDEFFIERRIPIKLKELHPYTINAVIALEDQQFRKHWGINVGRTIVVLIKDLLMFKKAAGASTITQQLARNMFLDMEKTWSRKIKEALITLKIEKNFSKDEILEMYFNQINYGNGNYGIEAAANYYFGISARQLTLAQSAMLAQIPQIPEVNNPKDNYKRAKTRQLICLKNMLKEKMISKAEYEEAVNESIVVIQNKHRNNFARYFVEEVRKEVIKRFGMNTLYKGGLKIYTTLNSDMQKYAEEVFESKMKFYERKYSIQDTKEGYEEKISKAKDSTEKPKIDYLQGGFLVIDNKTGEIKVLIGGRDFYHSQFNRAFQAKRQPGSIFKIFLFSTAIENGMFPGDIIMDTPVVLDDGTDQKYKPRNYDENFLGPIPLRTALALSRNVTAIRLIKNIGPETVIKHARKLGVNSPLLPVLSLALGSNDVTLLEMVRAFSVFPNKGVYKETSLIRYIEDAQGNIIYTNDHPEKKVMEEDDAYIITDMLESVVKEGTAASLKYYKMNVHIGGKTGTTDDYSNAWFIGFTKDYTAGVYVGFDTPKTIANKATGAVVALPIWAEIMKPFVSYKDSTPFDVPKNITYVNVCKETGMKAAKFCKYTRMEIYKKGKEPQKICEKHSTEYKPSQNFDIYNENNQIEF</sequence>
<dbReference type="InterPro" id="IPR001460">
    <property type="entry name" value="PCN-bd_Tpept"/>
</dbReference>
<dbReference type="GO" id="GO:0030288">
    <property type="term" value="C:outer membrane-bounded periplasmic space"/>
    <property type="evidence" value="ECO:0007669"/>
    <property type="project" value="TreeGrafter"/>
</dbReference>
<comment type="catalytic activity">
    <reaction evidence="17">
        <text>[GlcNAc-(1-&gt;4)-Mur2Ac(oyl-L-Ala-gamma-D-Glu-L-Lys-D-Ala-D-Ala)](n)-di-trans,octa-cis-undecaprenyl diphosphate + beta-D-GlcNAc-(1-&gt;4)-Mur2Ac(oyl-L-Ala-gamma-D-Glu-L-Lys-D-Ala-D-Ala)-di-trans,octa-cis-undecaprenyl diphosphate = [GlcNAc-(1-&gt;4)-Mur2Ac(oyl-L-Ala-gamma-D-Glu-L-Lys-D-Ala-D-Ala)](n+1)-di-trans,octa-cis-undecaprenyl diphosphate + di-trans,octa-cis-undecaprenyl diphosphate + H(+)</text>
        <dbReference type="Rhea" id="RHEA:23708"/>
        <dbReference type="Rhea" id="RHEA-COMP:9602"/>
        <dbReference type="Rhea" id="RHEA-COMP:9603"/>
        <dbReference type="ChEBI" id="CHEBI:15378"/>
        <dbReference type="ChEBI" id="CHEBI:58405"/>
        <dbReference type="ChEBI" id="CHEBI:60033"/>
        <dbReference type="ChEBI" id="CHEBI:78435"/>
        <dbReference type="EC" id="2.4.99.28"/>
    </reaction>
</comment>
<comment type="caution">
    <text evidence="21">The sequence shown here is derived from an EMBL/GenBank/DDBJ whole genome shotgun (WGS) entry which is preliminary data.</text>
</comment>
<dbReference type="GO" id="GO:0006508">
    <property type="term" value="P:proteolysis"/>
    <property type="evidence" value="ECO:0007669"/>
    <property type="project" value="UniProtKB-KW"/>
</dbReference>
<dbReference type="Pfam" id="PF00905">
    <property type="entry name" value="Transpeptidase"/>
    <property type="match status" value="1"/>
</dbReference>
<name>A0A101I1Q2_UNCT6</name>
<keyword evidence="11" id="KW-0573">Peptidoglycan synthesis</keyword>
<dbReference type="Gene3D" id="3.40.710.10">
    <property type="entry name" value="DD-peptidase/beta-lactamase superfamily"/>
    <property type="match status" value="1"/>
</dbReference>
<dbReference type="Gene3D" id="1.10.3810.10">
    <property type="entry name" value="Biosynthetic peptidoglycan transglycosylase-like"/>
    <property type="match status" value="1"/>
</dbReference>
<dbReference type="FunFam" id="1.10.3810.10:FF:000001">
    <property type="entry name" value="Penicillin-binding protein 1A"/>
    <property type="match status" value="1"/>
</dbReference>
<keyword evidence="14" id="KW-0511">Multifunctional enzyme</keyword>
<dbReference type="InterPro" id="IPR001264">
    <property type="entry name" value="Glyco_trans_51"/>
</dbReference>
<feature type="domain" description="Penicillin-binding protein transpeptidase" evidence="19">
    <location>
        <begin position="359"/>
        <end position="632"/>
    </location>
</feature>
<dbReference type="EMBL" id="LGGX01000005">
    <property type="protein sequence ID" value="KUK87392.1"/>
    <property type="molecule type" value="Genomic_DNA"/>
</dbReference>
<keyword evidence="7" id="KW-0808">Transferase</keyword>
<keyword evidence="8 18" id="KW-0812">Transmembrane</keyword>
<evidence type="ECO:0000256" key="11">
    <source>
        <dbReference type="ARBA" id="ARBA00022984"/>
    </source>
</evidence>
<dbReference type="SUPFAM" id="SSF53955">
    <property type="entry name" value="Lysozyme-like"/>
    <property type="match status" value="1"/>
</dbReference>
<dbReference type="InterPro" id="IPR012338">
    <property type="entry name" value="Beta-lactam/transpept-like"/>
</dbReference>
<dbReference type="PANTHER" id="PTHR32282:SF27">
    <property type="entry name" value="PENICILLIN-BINDING PROTEIN 1A"/>
    <property type="match status" value="1"/>
</dbReference>
<comment type="subcellular location">
    <subcellularLocation>
        <location evidence="1">Membrane</location>
    </subcellularLocation>
</comment>